<organism evidence="1 2">
    <name type="scientific">Dreissena polymorpha</name>
    <name type="common">Zebra mussel</name>
    <name type="synonym">Mytilus polymorpha</name>
    <dbReference type="NCBI Taxonomy" id="45954"/>
    <lineage>
        <taxon>Eukaryota</taxon>
        <taxon>Metazoa</taxon>
        <taxon>Spiralia</taxon>
        <taxon>Lophotrochozoa</taxon>
        <taxon>Mollusca</taxon>
        <taxon>Bivalvia</taxon>
        <taxon>Autobranchia</taxon>
        <taxon>Heteroconchia</taxon>
        <taxon>Euheterodonta</taxon>
        <taxon>Imparidentia</taxon>
        <taxon>Neoheterodontei</taxon>
        <taxon>Myida</taxon>
        <taxon>Dreissenoidea</taxon>
        <taxon>Dreissenidae</taxon>
        <taxon>Dreissena</taxon>
    </lineage>
</organism>
<dbReference type="AlphaFoldDB" id="A0A9D4J022"/>
<evidence type="ECO:0000313" key="1">
    <source>
        <dbReference type="EMBL" id="KAH3790683.1"/>
    </source>
</evidence>
<dbReference type="EMBL" id="JAIWYP010000008">
    <property type="protein sequence ID" value="KAH3790683.1"/>
    <property type="molecule type" value="Genomic_DNA"/>
</dbReference>
<protein>
    <submittedName>
        <fullName evidence="1">Uncharacterized protein</fullName>
    </submittedName>
</protein>
<dbReference type="Proteomes" id="UP000828390">
    <property type="component" value="Unassembled WGS sequence"/>
</dbReference>
<reference evidence="1" key="2">
    <citation type="submission" date="2020-11" db="EMBL/GenBank/DDBJ databases">
        <authorList>
            <person name="McCartney M.A."/>
            <person name="Auch B."/>
            <person name="Kono T."/>
            <person name="Mallez S."/>
            <person name="Becker A."/>
            <person name="Gohl D.M."/>
            <person name="Silverstein K.A.T."/>
            <person name="Koren S."/>
            <person name="Bechman K.B."/>
            <person name="Herman A."/>
            <person name="Abrahante J.E."/>
            <person name="Garbe J."/>
        </authorList>
    </citation>
    <scope>NUCLEOTIDE SEQUENCE</scope>
    <source>
        <strain evidence="1">Duluth1</strain>
        <tissue evidence="1">Whole animal</tissue>
    </source>
</reference>
<comment type="caution">
    <text evidence="1">The sequence shown here is derived from an EMBL/GenBank/DDBJ whole genome shotgun (WGS) entry which is preliminary data.</text>
</comment>
<keyword evidence="2" id="KW-1185">Reference proteome</keyword>
<name>A0A9D4J022_DREPO</name>
<reference evidence="1" key="1">
    <citation type="journal article" date="2019" name="bioRxiv">
        <title>The Genome of the Zebra Mussel, Dreissena polymorpha: A Resource for Invasive Species Research.</title>
        <authorList>
            <person name="McCartney M.A."/>
            <person name="Auch B."/>
            <person name="Kono T."/>
            <person name="Mallez S."/>
            <person name="Zhang Y."/>
            <person name="Obille A."/>
            <person name="Becker A."/>
            <person name="Abrahante J.E."/>
            <person name="Garbe J."/>
            <person name="Badalamenti J.P."/>
            <person name="Herman A."/>
            <person name="Mangelson H."/>
            <person name="Liachko I."/>
            <person name="Sullivan S."/>
            <person name="Sone E.D."/>
            <person name="Koren S."/>
            <person name="Silverstein K.A.T."/>
            <person name="Beckman K.B."/>
            <person name="Gohl D.M."/>
        </authorList>
    </citation>
    <scope>NUCLEOTIDE SEQUENCE</scope>
    <source>
        <strain evidence="1">Duluth1</strain>
        <tissue evidence="1">Whole animal</tissue>
    </source>
</reference>
<proteinExistence type="predicted"/>
<gene>
    <name evidence="1" type="ORF">DPMN_168889</name>
</gene>
<evidence type="ECO:0000313" key="2">
    <source>
        <dbReference type="Proteomes" id="UP000828390"/>
    </source>
</evidence>
<accession>A0A9D4J022</accession>
<sequence length="57" mass="6548">MPLGLHNIAEARRIAQRIVVRSQGITRGREIDLRHGNELMDSAKLSKNTLFEISRDY</sequence>